<reference evidence="2" key="1">
    <citation type="journal article" date="2020" name="New Phytol.">
        <title>Comparative genomics reveals dynamic genome evolution in host specialist ectomycorrhizal fungi.</title>
        <authorList>
            <person name="Lofgren L.A."/>
            <person name="Nguyen N.H."/>
            <person name="Vilgalys R."/>
            <person name="Ruytinx J."/>
            <person name="Liao H.L."/>
            <person name="Branco S."/>
            <person name="Kuo A."/>
            <person name="LaButti K."/>
            <person name="Lipzen A."/>
            <person name="Andreopoulos W."/>
            <person name="Pangilinan J."/>
            <person name="Riley R."/>
            <person name="Hundley H."/>
            <person name="Na H."/>
            <person name="Barry K."/>
            <person name="Grigoriev I.V."/>
            <person name="Stajich J.E."/>
            <person name="Kennedy P.G."/>
        </authorList>
    </citation>
    <scope>NUCLEOTIDE SEQUENCE</scope>
    <source>
        <strain evidence="2">S12</strain>
    </source>
</reference>
<dbReference type="GO" id="GO:0003723">
    <property type="term" value="F:RNA binding"/>
    <property type="evidence" value="ECO:0007669"/>
    <property type="project" value="TreeGrafter"/>
</dbReference>
<dbReference type="OrthoDB" id="287393at2759"/>
<dbReference type="PANTHER" id="PTHR12311">
    <property type="entry name" value="ACTIVATOR OF BASAL TRANSCRIPTION 1"/>
    <property type="match status" value="1"/>
</dbReference>
<dbReference type="RefSeq" id="XP_041161737.1">
    <property type="nucleotide sequence ID" value="XM_041300019.1"/>
</dbReference>
<dbReference type="EMBL" id="JABBWE010000020">
    <property type="protein sequence ID" value="KAG1796084.1"/>
    <property type="molecule type" value="Genomic_DNA"/>
</dbReference>
<feature type="compositionally biased region" description="Low complexity" evidence="1">
    <location>
        <begin position="34"/>
        <end position="46"/>
    </location>
</feature>
<dbReference type="GO" id="GO:0000480">
    <property type="term" value="P:endonucleolytic cleavage in 5'-ETS of tricistronic rRNA transcript (SSU-rRNA, 5.8S rRNA, LSU-rRNA)"/>
    <property type="evidence" value="ECO:0007669"/>
    <property type="project" value="TreeGrafter"/>
</dbReference>
<keyword evidence="3" id="KW-1185">Reference proteome</keyword>
<accession>A0A9P7AVP5</accession>
<dbReference type="PANTHER" id="PTHR12311:SF7">
    <property type="entry name" value="ACTIVATOR OF BASAL TRANSCRIPTION 1"/>
    <property type="match status" value="1"/>
</dbReference>
<proteinExistence type="predicted"/>
<evidence type="ECO:0000313" key="2">
    <source>
        <dbReference type="EMBL" id="KAG1796084.1"/>
    </source>
</evidence>
<evidence type="ECO:0000256" key="1">
    <source>
        <dbReference type="SAM" id="MobiDB-lite"/>
    </source>
</evidence>
<gene>
    <name evidence="2" type="ORF">HD556DRAFT_1307291</name>
</gene>
<dbReference type="Proteomes" id="UP000719766">
    <property type="component" value="Unassembled WGS sequence"/>
</dbReference>
<sequence length="149" mass="16868">MICTIQTDESDHTSHCATPPTNPSSHSRETTASTPKVNAPTKTKATKTTEFEVSVRECRSSFEQPLTPEALATFNAAQARTGVIYISRIPPGMRPVKVRHLMSARGEVGRVYFQQEADINFHSPRDVQPPWLDDEFEKWYWLDYTLKLG</sequence>
<comment type="caution">
    <text evidence="2">The sequence shown here is derived from an EMBL/GenBank/DDBJ whole genome shotgun (WGS) entry which is preliminary data.</text>
</comment>
<name>A0A9P7AVP5_9AGAM</name>
<dbReference type="GO" id="GO:0000472">
    <property type="term" value="P:endonucleolytic cleavage to generate mature 5'-end of SSU-rRNA from (SSU-rRNA, 5.8S rRNA, LSU-rRNA)"/>
    <property type="evidence" value="ECO:0007669"/>
    <property type="project" value="TreeGrafter"/>
</dbReference>
<dbReference type="GO" id="GO:0000447">
    <property type="term" value="P:endonucleolytic cleavage in ITS1 to separate SSU-rRNA from 5.8S rRNA and LSU-rRNA from tricistronic rRNA transcript (SSU-rRNA, 5.8S rRNA, LSU-rRNA)"/>
    <property type="evidence" value="ECO:0007669"/>
    <property type="project" value="TreeGrafter"/>
</dbReference>
<protein>
    <submittedName>
        <fullName evidence="2">Uncharacterized protein</fullName>
    </submittedName>
</protein>
<dbReference type="GO" id="GO:0005730">
    <property type="term" value="C:nucleolus"/>
    <property type="evidence" value="ECO:0007669"/>
    <property type="project" value="TreeGrafter"/>
</dbReference>
<dbReference type="GeneID" id="64593783"/>
<organism evidence="2 3">
    <name type="scientific">Suillus plorans</name>
    <dbReference type="NCBI Taxonomy" id="116603"/>
    <lineage>
        <taxon>Eukaryota</taxon>
        <taxon>Fungi</taxon>
        <taxon>Dikarya</taxon>
        <taxon>Basidiomycota</taxon>
        <taxon>Agaricomycotina</taxon>
        <taxon>Agaricomycetes</taxon>
        <taxon>Agaricomycetidae</taxon>
        <taxon>Boletales</taxon>
        <taxon>Suillineae</taxon>
        <taxon>Suillaceae</taxon>
        <taxon>Suillus</taxon>
    </lineage>
</organism>
<dbReference type="InterPro" id="IPR039119">
    <property type="entry name" value="ABT1/Esf2"/>
</dbReference>
<feature type="region of interest" description="Disordered" evidence="1">
    <location>
        <begin position="1"/>
        <end position="49"/>
    </location>
</feature>
<dbReference type="AlphaFoldDB" id="A0A9P7AVP5"/>
<dbReference type="GO" id="GO:0034462">
    <property type="term" value="P:small-subunit processome assembly"/>
    <property type="evidence" value="ECO:0007669"/>
    <property type="project" value="TreeGrafter"/>
</dbReference>
<evidence type="ECO:0000313" key="3">
    <source>
        <dbReference type="Proteomes" id="UP000719766"/>
    </source>
</evidence>